<sequence>MRGLAKVKSRHRARVRMIWFGTRLECVESSSRASGACQDGTREFAGRRPRVTERLLGVAERLARSWEDEANVWLQGQKSAPDEINDRPASSLCEGNMSLSLPSKCLSLADVGDLARVRWHRLPSRILFRCWVSDSGRLSKLTEILKATRFLLRRLSHPGVLK</sequence>
<evidence type="ECO:0000313" key="2">
    <source>
        <dbReference type="Proteomes" id="UP000287651"/>
    </source>
</evidence>
<dbReference type="AlphaFoldDB" id="A0A426X9M8"/>
<evidence type="ECO:0000313" key="1">
    <source>
        <dbReference type="EMBL" id="RRT36191.1"/>
    </source>
</evidence>
<dbReference type="EMBL" id="AMZH03023935">
    <property type="protein sequence ID" value="RRT36191.1"/>
    <property type="molecule type" value="Genomic_DNA"/>
</dbReference>
<gene>
    <name evidence="1" type="ORF">B296_00046267</name>
</gene>
<dbReference type="Proteomes" id="UP000287651">
    <property type="component" value="Unassembled WGS sequence"/>
</dbReference>
<protein>
    <submittedName>
        <fullName evidence="1">Uncharacterized protein</fullName>
    </submittedName>
</protein>
<comment type="caution">
    <text evidence="1">The sequence shown here is derived from an EMBL/GenBank/DDBJ whole genome shotgun (WGS) entry which is preliminary data.</text>
</comment>
<reference evidence="1 2" key="1">
    <citation type="journal article" date="2014" name="Agronomy (Basel)">
        <title>A Draft Genome Sequence for Ensete ventricosum, the Drought-Tolerant Tree Against Hunger.</title>
        <authorList>
            <person name="Harrison J."/>
            <person name="Moore K.A."/>
            <person name="Paszkiewicz K."/>
            <person name="Jones T."/>
            <person name="Grant M."/>
            <person name="Ambacheew D."/>
            <person name="Muzemil S."/>
            <person name="Studholme D.J."/>
        </authorList>
    </citation>
    <scope>NUCLEOTIDE SEQUENCE [LARGE SCALE GENOMIC DNA]</scope>
</reference>
<accession>A0A426X9M8</accession>
<organism evidence="1 2">
    <name type="scientific">Ensete ventricosum</name>
    <name type="common">Abyssinian banana</name>
    <name type="synonym">Musa ensete</name>
    <dbReference type="NCBI Taxonomy" id="4639"/>
    <lineage>
        <taxon>Eukaryota</taxon>
        <taxon>Viridiplantae</taxon>
        <taxon>Streptophyta</taxon>
        <taxon>Embryophyta</taxon>
        <taxon>Tracheophyta</taxon>
        <taxon>Spermatophyta</taxon>
        <taxon>Magnoliopsida</taxon>
        <taxon>Liliopsida</taxon>
        <taxon>Zingiberales</taxon>
        <taxon>Musaceae</taxon>
        <taxon>Ensete</taxon>
    </lineage>
</organism>
<proteinExistence type="predicted"/>
<name>A0A426X9M8_ENSVE</name>